<protein>
    <recommendedName>
        <fullName evidence="1">Protein kinase domain-containing protein</fullName>
    </recommendedName>
</protein>
<reference evidence="2 3" key="1">
    <citation type="submission" date="2022-04" db="EMBL/GenBank/DDBJ databases">
        <title>Paracoccus sp. YLB-12 draft genome sequence.</title>
        <authorList>
            <person name="Yu L."/>
        </authorList>
    </citation>
    <scope>NUCLEOTIDE SEQUENCE [LARGE SCALE GENOMIC DNA]</scope>
    <source>
        <strain evidence="2 3">YLB-12</strain>
    </source>
</reference>
<sequence length="377" mass="40383">MTSTFAGKHVTLSSAGGATRSTVVGQPIAKGGEGEIFADASRQDHVLKLYFQPGPARSPANDAQRAVLVDKQAKIAAMLANAPEARAQVSKPRGAEAPIVQIAWPQEMVLAPDGSFLGFSMRRVDIAATTPLFSWRSALSRKQEGLDPRDDVRLYLLRNLAALVAYVNKVGHAVVDLKDVNVLAYRSGGHVALIDCDGFAIRDGARMIPATAATPNLTAPEFQPGGDLVAHMDEEQDRFALAVMIFEILSAGRHPAGGKARPGRTVPDGTAQRIQQRLFHLGPDAALDPPNGTLAPYLPDATLALFERAFLAAPTDRPTAAAWRDHLDALIAGLKTPTADFPMRRCPTCQGIDYGKGCPKCAKQPQEEEEPLQRTFG</sequence>
<feature type="non-terminal residue" evidence="2">
    <location>
        <position position="377"/>
    </location>
</feature>
<dbReference type="InterPro" id="IPR011009">
    <property type="entry name" value="Kinase-like_dom_sf"/>
</dbReference>
<dbReference type="Gene3D" id="1.10.510.10">
    <property type="entry name" value="Transferase(Phosphotransferase) domain 1"/>
    <property type="match status" value="1"/>
</dbReference>
<dbReference type="InterPro" id="IPR000719">
    <property type="entry name" value="Prot_kinase_dom"/>
</dbReference>
<evidence type="ECO:0000259" key="1">
    <source>
        <dbReference type="PROSITE" id="PS50011"/>
    </source>
</evidence>
<comment type="caution">
    <text evidence="2">The sequence shown here is derived from an EMBL/GenBank/DDBJ whole genome shotgun (WGS) entry which is preliminary data.</text>
</comment>
<evidence type="ECO:0000313" key="2">
    <source>
        <dbReference type="EMBL" id="MCT4334976.1"/>
    </source>
</evidence>
<dbReference type="RefSeq" id="WP_260278836.1">
    <property type="nucleotide sequence ID" value="NZ_JANAVZ010000041.1"/>
</dbReference>
<dbReference type="EMBL" id="JANAVZ010000041">
    <property type="protein sequence ID" value="MCT4334976.1"/>
    <property type="molecule type" value="Genomic_DNA"/>
</dbReference>
<dbReference type="Proteomes" id="UP001320702">
    <property type="component" value="Unassembled WGS sequence"/>
</dbReference>
<proteinExistence type="predicted"/>
<gene>
    <name evidence="2" type="ORF">MU516_19320</name>
</gene>
<organism evidence="2 3">
    <name type="scientific">Paracoccus maritimus</name>
    <dbReference type="NCBI Taxonomy" id="2933292"/>
    <lineage>
        <taxon>Bacteria</taxon>
        <taxon>Pseudomonadati</taxon>
        <taxon>Pseudomonadota</taxon>
        <taxon>Alphaproteobacteria</taxon>
        <taxon>Rhodobacterales</taxon>
        <taxon>Paracoccaceae</taxon>
        <taxon>Paracoccus</taxon>
    </lineage>
</organism>
<dbReference type="PROSITE" id="PS50011">
    <property type="entry name" value="PROTEIN_KINASE_DOM"/>
    <property type="match status" value="1"/>
</dbReference>
<name>A0ABT2KEL5_9RHOB</name>
<feature type="domain" description="Protein kinase" evidence="1">
    <location>
        <begin position="22"/>
        <end position="331"/>
    </location>
</feature>
<keyword evidence="3" id="KW-1185">Reference proteome</keyword>
<accession>A0ABT2KEL5</accession>
<evidence type="ECO:0000313" key="3">
    <source>
        <dbReference type="Proteomes" id="UP001320702"/>
    </source>
</evidence>
<dbReference type="SUPFAM" id="SSF56112">
    <property type="entry name" value="Protein kinase-like (PK-like)"/>
    <property type="match status" value="1"/>
</dbReference>